<dbReference type="Gene3D" id="2.60.120.310">
    <property type="entry name" value="Copper type II, ascorbate-dependent monooxygenase, N-terminal domain"/>
    <property type="match status" value="1"/>
</dbReference>
<dbReference type="InterPro" id="IPR028460">
    <property type="entry name" value="Tbh/DBH"/>
</dbReference>
<dbReference type="GO" id="GO:0005615">
    <property type="term" value="C:extracellular space"/>
    <property type="evidence" value="ECO:0007669"/>
    <property type="project" value="TreeGrafter"/>
</dbReference>
<dbReference type="GO" id="GO:0005507">
    <property type="term" value="F:copper ion binding"/>
    <property type="evidence" value="ECO:0007669"/>
    <property type="project" value="InterPro"/>
</dbReference>
<dbReference type="InterPro" id="IPR024548">
    <property type="entry name" value="Cu2_monoox_C"/>
</dbReference>
<proteinExistence type="inferred from homology"/>
<evidence type="ECO:0000256" key="12">
    <source>
        <dbReference type="ARBA" id="ARBA00023180"/>
    </source>
</evidence>
<evidence type="ECO:0000256" key="8">
    <source>
        <dbReference type="ARBA" id="ARBA00023008"/>
    </source>
</evidence>
<dbReference type="PANTHER" id="PTHR10157">
    <property type="entry name" value="DOPAMINE BETA HYDROXYLASE RELATED"/>
    <property type="match status" value="1"/>
</dbReference>
<protein>
    <recommendedName>
        <fullName evidence="17">Dopamine beta-hydroxylase</fullName>
    </recommendedName>
</protein>
<keyword evidence="9" id="KW-0503">Monooxygenase</keyword>
<evidence type="ECO:0008006" key="17">
    <source>
        <dbReference type="Google" id="ProtNLM"/>
    </source>
</evidence>
<evidence type="ECO:0000256" key="11">
    <source>
        <dbReference type="ARBA" id="ARBA00023157"/>
    </source>
</evidence>
<evidence type="ECO:0000313" key="16">
    <source>
        <dbReference type="Proteomes" id="UP001431783"/>
    </source>
</evidence>
<dbReference type="InterPro" id="IPR000945">
    <property type="entry name" value="DBH-like"/>
</dbReference>
<sequence>MSNVEGFNLNNISRENKGMIRVTLLKNSYVSVLPTHVHQLNVLVDKVQIPAEETTYWCSVRKLPSKFKQKHHIYQFESNIDKHSEGVVHHMEVFHCFAPANEKVPLYEGSCFSPKRPPQTQVCKRVLAAWAMGAGPFTYPDEASLPLGGPDFNPYIMLEIHYNNPEMLSGIVDNSGIRLHVSDRLKPMDAGIMELGLDECTAVGLPANGITVFGSQLHTHLSGVRVSTRHFRDGAELPVLNHDNHYSTHFQEIRRLQKTVTVLPGDALITRCDYNTEDRENITLGGFAISDEMCVNYLHYFPASSLEVCKSSISDQALYTFFRYMNEWEGQQTSPSKVISENYKAIQWNRMRTELLREVYNESPLGMQCNMSSGERFPGYWDNMAKTSIGIPLPPPYRECTNL</sequence>
<evidence type="ECO:0000256" key="4">
    <source>
        <dbReference type="ARBA" id="ARBA00022692"/>
    </source>
</evidence>
<evidence type="ECO:0000256" key="2">
    <source>
        <dbReference type="ARBA" id="ARBA00004370"/>
    </source>
</evidence>
<feature type="domain" description="Copper type II ascorbate-dependent monooxygenase C-terminal" evidence="14">
    <location>
        <begin position="198"/>
        <end position="320"/>
    </location>
</feature>
<dbReference type="InterPro" id="IPR020611">
    <property type="entry name" value="Cu2_ascorb_mOase_CS-1"/>
</dbReference>
<dbReference type="InterPro" id="IPR008977">
    <property type="entry name" value="PHM/PNGase_F_dom_sf"/>
</dbReference>
<keyword evidence="8" id="KW-0186">Copper</keyword>
<keyword evidence="4" id="KW-0812">Transmembrane</keyword>
<keyword evidence="7" id="KW-0560">Oxidoreductase</keyword>
<dbReference type="GO" id="GO:0030667">
    <property type="term" value="C:secretory granule membrane"/>
    <property type="evidence" value="ECO:0007669"/>
    <property type="project" value="TreeGrafter"/>
</dbReference>
<comment type="cofactor">
    <cofactor evidence="1">
        <name>Cu(2+)</name>
        <dbReference type="ChEBI" id="CHEBI:29036"/>
    </cofactor>
</comment>
<dbReference type="PRINTS" id="PR00767">
    <property type="entry name" value="DBMONOXGNASE"/>
</dbReference>
<comment type="subcellular location">
    <subcellularLocation>
        <location evidence="2">Membrane</location>
    </subcellularLocation>
</comment>
<dbReference type="PANTHER" id="PTHR10157:SF29">
    <property type="entry name" value="DOPAMINE BETA-HYDROXYLASE"/>
    <property type="match status" value="1"/>
</dbReference>
<dbReference type="SUPFAM" id="SSF49742">
    <property type="entry name" value="PHM/PNGase F"/>
    <property type="match status" value="2"/>
</dbReference>
<comment type="similarity">
    <text evidence="3">Belongs to the copper type II ascorbate-dependent monooxygenase family.</text>
</comment>
<dbReference type="FunFam" id="2.60.120.230:FF:000001">
    <property type="entry name" value="Monooxygenase, DBH-like 1"/>
    <property type="match status" value="1"/>
</dbReference>
<dbReference type="PROSITE" id="PS00084">
    <property type="entry name" value="CU2_MONOOXYGENASE_1"/>
    <property type="match status" value="1"/>
</dbReference>
<dbReference type="Gene3D" id="2.60.120.230">
    <property type="match status" value="1"/>
</dbReference>
<dbReference type="GO" id="GO:0042421">
    <property type="term" value="P:norepinephrine biosynthetic process"/>
    <property type="evidence" value="ECO:0007669"/>
    <property type="project" value="TreeGrafter"/>
</dbReference>
<evidence type="ECO:0000256" key="9">
    <source>
        <dbReference type="ARBA" id="ARBA00023033"/>
    </source>
</evidence>
<evidence type="ECO:0000256" key="1">
    <source>
        <dbReference type="ARBA" id="ARBA00001973"/>
    </source>
</evidence>
<keyword evidence="12" id="KW-0325">Glycoprotein</keyword>
<dbReference type="EMBL" id="JARQZJ010000069">
    <property type="protein sequence ID" value="KAK9881470.1"/>
    <property type="molecule type" value="Genomic_DNA"/>
</dbReference>
<keyword evidence="11" id="KW-1015">Disulfide bond</keyword>
<evidence type="ECO:0000256" key="10">
    <source>
        <dbReference type="ARBA" id="ARBA00023136"/>
    </source>
</evidence>
<keyword evidence="5" id="KW-0479">Metal-binding</keyword>
<evidence type="ECO:0000256" key="5">
    <source>
        <dbReference type="ARBA" id="ARBA00022723"/>
    </source>
</evidence>
<keyword evidence="10" id="KW-0472">Membrane</keyword>
<dbReference type="InterPro" id="IPR000323">
    <property type="entry name" value="Cu2_ascorb_mOase_N"/>
</dbReference>
<organism evidence="15 16">
    <name type="scientific">Henosepilachna vigintioctopunctata</name>
    <dbReference type="NCBI Taxonomy" id="420089"/>
    <lineage>
        <taxon>Eukaryota</taxon>
        <taxon>Metazoa</taxon>
        <taxon>Ecdysozoa</taxon>
        <taxon>Arthropoda</taxon>
        <taxon>Hexapoda</taxon>
        <taxon>Insecta</taxon>
        <taxon>Pterygota</taxon>
        <taxon>Neoptera</taxon>
        <taxon>Endopterygota</taxon>
        <taxon>Coleoptera</taxon>
        <taxon>Polyphaga</taxon>
        <taxon>Cucujiformia</taxon>
        <taxon>Coccinelloidea</taxon>
        <taxon>Coccinellidae</taxon>
        <taxon>Epilachninae</taxon>
        <taxon>Epilachnini</taxon>
        <taxon>Henosepilachna</taxon>
    </lineage>
</organism>
<keyword evidence="6" id="KW-1133">Transmembrane helix</keyword>
<evidence type="ECO:0000256" key="7">
    <source>
        <dbReference type="ARBA" id="ARBA00023002"/>
    </source>
</evidence>
<feature type="domain" description="Copper type II ascorbate-dependent monooxygenase N-terminal" evidence="13">
    <location>
        <begin position="41"/>
        <end position="167"/>
    </location>
</feature>
<dbReference type="GO" id="GO:0042420">
    <property type="term" value="P:dopamine catabolic process"/>
    <property type="evidence" value="ECO:0007669"/>
    <property type="project" value="TreeGrafter"/>
</dbReference>
<dbReference type="Proteomes" id="UP001431783">
    <property type="component" value="Unassembled WGS sequence"/>
</dbReference>
<dbReference type="Pfam" id="PF03712">
    <property type="entry name" value="Cu2_monoox_C"/>
    <property type="match status" value="1"/>
</dbReference>
<gene>
    <name evidence="15" type="ORF">WA026_016354</name>
</gene>
<name>A0AAW1UG13_9CUCU</name>
<reference evidence="15 16" key="1">
    <citation type="submission" date="2023-03" db="EMBL/GenBank/DDBJ databases">
        <title>Genome insight into feeding habits of ladybird beetles.</title>
        <authorList>
            <person name="Li H.-S."/>
            <person name="Huang Y.-H."/>
            <person name="Pang H."/>
        </authorList>
    </citation>
    <scope>NUCLEOTIDE SEQUENCE [LARGE SCALE GENOMIC DNA]</scope>
    <source>
        <strain evidence="15">SYSU_2023b</strain>
        <tissue evidence="15">Whole body</tissue>
    </source>
</reference>
<dbReference type="InterPro" id="IPR036939">
    <property type="entry name" value="Cu2_ascorb_mOase_N_sf"/>
</dbReference>
<comment type="caution">
    <text evidence="15">The sequence shown here is derived from an EMBL/GenBank/DDBJ whole genome shotgun (WGS) entry which is preliminary data.</text>
</comment>
<dbReference type="Pfam" id="PF01082">
    <property type="entry name" value="Cu2_monooxygen"/>
    <property type="match status" value="1"/>
</dbReference>
<evidence type="ECO:0000259" key="13">
    <source>
        <dbReference type="Pfam" id="PF01082"/>
    </source>
</evidence>
<dbReference type="GO" id="GO:0004500">
    <property type="term" value="F:dopamine beta-monooxygenase activity"/>
    <property type="evidence" value="ECO:0007669"/>
    <property type="project" value="InterPro"/>
</dbReference>
<keyword evidence="16" id="KW-1185">Reference proteome</keyword>
<accession>A0AAW1UG13</accession>
<evidence type="ECO:0000256" key="3">
    <source>
        <dbReference type="ARBA" id="ARBA00010676"/>
    </source>
</evidence>
<dbReference type="FunFam" id="2.60.120.310:FF:000004">
    <property type="entry name" value="DBH-like monooxygenase protein 1"/>
    <property type="match status" value="1"/>
</dbReference>
<evidence type="ECO:0000313" key="15">
    <source>
        <dbReference type="EMBL" id="KAK9881470.1"/>
    </source>
</evidence>
<dbReference type="GO" id="GO:0006589">
    <property type="term" value="P:octopamine biosynthetic process"/>
    <property type="evidence" value="ECO:0007669"/>
    <property type="project" value="TreeGrafter"/>
</dbReference>
<dbReference type="AlphaFoldDB" id="A0AAW1UG13"/>
<dbReference type="InterPro" id="IPR014784">
    <property type="entry name" value="Cu2_ascorb_mOase-like_C"/>
</dbReference>
<evidence type="ECO:0000259" key="14">
    <source>
        <dbReference type="Pfam" id="PF03712"/>
    </source>
</evidence>
<evidence type="ECO:0000256" key="6">
    <source>
        <dbReference type="ARBA" id="ARBA00022989"/>
    </source>
</evidence>